<gene>
    <name evidence="2" type="primary">AUGUSTUS-3.0.2_01198</name>
    <name evidence="2" type="ORF">TcasGA2_TC001198</name>
</gene>
<dbReference type="EMBL" id="KQ971312">
    <property type="protein sequence ID" value="EEZ98666.1"/>
    <property type="molecule type" value="Genomic_DNA"/>
</dbReference>
<dbReference type="HOGENOM" id="CLU_2725466_0_0_1"/>
<organism evidence="2 3">
    <name type="scientific">Tribolium castaneum</name>
    <name type="common">Red flour beetle</name>
    <dbReference type="NCBI Taxonomy" id="7070"/>
    <lineage>
        <taxon>Eukaryota</taxon>
        <taxon>Metazoa</taxon>
        <taxon>Ecdysozoa</taxon>
        <taxon>Arthropoda</taxon>
        <taxon>Hexapoda</taxon>
        <taxon>Insecta</taxon>
        <taxon>Pterygota</taxon>
        <taxon>Neoptera</taxon>
        <taxon>Endopterygota</taxon>
        <taxon>Coleoptera</taxon>
        <taxon>Polyphaga</taxon>
        <taxon>Cucujiformia</taxon>
        <taxon>Tenebrionidae</taxon>
        <taxon>Tenebrionidae incertae sedis</taxon>
        <taxon>Tribolium</taxon>
    </lineage>
</organism>
<feature type="region of interest" description="Disordered" evidence="1">
    <location>
        <begin position="1"/>
        <end position="24"/>
    </location>
</feature>
<evidence type="ECO:0000313" key="3">
    <source>
        <dbReference type="Proteomes" id="UP000007266"/>
    </source>
</evidence>
<sequence length="72" mass="7714">MARIFAKPGTIDESEEDEFGRSDDVKFKIGGDSPLLTRGFTPLSGGVPSLARISTCNSSLTHVPGFRQDGSR</sequence>
<proteinExistence type="predicted"/>
<accession>D6WAQ2</accession>
<protein>
    <submittedName>
        <fullName evidence="2">Uncharacterized protein</fullName>
    </submittedName>
</protein>
<dbReference type="Proteomes" id="UP000007266">
    <property type="component" value="Linkage group 2"/>
</dbReference>
<keyword evidence="3" id="KW-1185">Reference proteome</keyword>
<reference evidence="2 3" key="1">
    <citation type="journal article" date="2008" name="Nature">
        <title>The genome of the model beetle and pest Tribolium castaneum.</title>
        <authorList>
            <consortium name="Tribolium Genome Sequencing Consortium"/>
            <person name="Richards S."/>
            <person name="Gibbs R.A."/>
            <person name="Weinstock G.M."/>
            <person name="Brown S.J."/>
            <person name="Denell R."/>
            <person name="Beeman R.W."/>
            <person name="Gibbs R."/>
            <person name="Beeman R.W."/>
            <person name="Brown S.J."/>
            <person name="Bucher G."/>
            <person name="Friedrich M."/>
            <person name="Grimmelikhuijzen C.J."/>
            <person name="Klingler M."/>
            <person name="Lorenzen M."/>
            <person name="Richards S."/>
            <person name="Roth S."/>
            <person name="Schroder R."/>
            <person name="Tautz D."/>
            <person name="Zdobnov E.M."/>
            <person name="Muzny D."/>
            <person name="Gibbs R.A."/>
            <person name="Weinstock G.M."/>
            <person name="Attaway T."/>
            <person name="Bell S."/>
            <person name="Buhay C.J."/>
            <person name="Chandrabose M.N."/>
            <person name="Chavez D."/>
            <person name="Clerk-Blankenburg K.P."/>
            <person name="Cree A."/>
            <person name="Dao M."/>
            <person name="Davis C."/>
            <person name="Chacko J."/>
            <person name="Dinh H."/>
            <person name="Dugan-Rocha S."/>
            <person name="Fowler G."/>
            <person name="Garner T.T."/>
            <person name="Garnes J."/>
            <person name="Gnirke A."/>
            <person name="Hawes A."/>
            <person name="Hernandez J."/>
            <person name="Hines S."/>
            <person name="Holder M."/>
            <person name="Hume J."/>
            <person name="Jhangiani S.N."/>
            <person name="Joshi V."/>
            <person name="Khan Z.M."/>
            <person name="Jackson L."/>
            <person name="Kovar C."/>
            <person name="Kowis A."/>
            <person name="Lee S."/>
            <person name="Lewis L.R."/>
            <person name="Margolis J."/>
            <person name="Morgan M."/>
            <person name="Nazareth L.V."/>
            <person name="Nguyen N."/>
            <person name="Okwuonu G."/>
            <person name="Parker D."/>
            <person name="Richards S."/>
            <person name="Ruiz S.J."/>
            <person name="Santibanez J."/>
            <person name="Savard J."/>
            <person name="Scherer S.E."/>
            <person name="Schneider B."/>
            <person name="Sodergren E."/>
            <person name="Tautz D."/>
            <person name="Vattahil S."/>
            <person name="Villasana D."/>
            <person name="White C.S."/>
            <person name="Wright R."/>
            <person name="Park Y."/>
            <person name="Beeman R.W."/>
            <person name="Lord J."/>
            <person name="Oppert B."/>
            <person name="Lorenzen M."/>
            <person name="Brown S."/>
            <person name="Wang L."/>
            <person name="Savard J."/>
            <person name="Tautz D."/>
            <person name="Richards S."/>
            <person name="Weinstock G."/>
            <person name="Gibbs R.A."/>
            <person name="Liu Y."/>
            <person name="Worley K."/>
            <person name="Weinstock G."/>
            <person name="Elsik C.G."/>
            <person name="Reese J.T."/>
            <person name="Elhaik E."/>
            <person name="Landan G."/>
            <person name="Graur D."/>
            <person name="Arensburger P."/>
            <person name="Atkinson P."/>
            <person name="Beeman R.W."/>
            <person name="Beidler J."/>
            <person name="Brown S.J."/>
            <person name="Demuth J.P."/>
            <person name="Drury D.W."/>
            <person name="Du Y.Z."/>
            <person name="Fujiwara H."/>
            <person name="Lorenzen M."/>
            <person name="Maselli V."/>
            <person name="Osanai M."/>
            <person name="Park Y."/>
            <person name="Robertson H.M."/>
            <person name="Tu Z."/>
            <person name="Wang J.J."/>
            <person name="Wang S."/>
            <person name="Richards S."/>
            <person name="Song H."/>
            <person name="Zhang L."/>
            <person name="Sodergren E."/>
            <person name="Werner D."/>
            <person name="Stanke M."/>
            <person name="Morgenstern B."/>
            <person name="Solovyev V."/>
            <person name="Kosarev P."/>
            <person name="Brown G."/>
            <person name="Chen H.C."/>
            <person name="Ermolaeva O."/>
            <person name="Hlavina W."/>
            <person name="Kapustin Y."/>
            <person name="Kiryutin B."/>
            <person name="Kitts P."/>
            <person name="Maglott D."/>
            <person name="Pruitt K."/>
            <person name="Sapojnikov V."/>
            <person name="Souvorov A."/>
            <person name="Mackey A.J."/>
            <person name="Waterhouse R.M."/>
            <person name="Wyder S."/>
            <person name="Zdobnov E.M."/>
            <person name="Zdobnov E.M."/>
            <person name="Wyder S."/>
            <person name="Kriventseva E.V."/>
            <person name="Kadowaki T."/>
            <person name="Bork P."/>
            <person name="Aranda M."/>
            <person name="Bao R."/>
            <person name="Beermann A."/>
            <person name="Berns N."/>
            <person name="Bolognesi R."/>
            <person name="Bonneton F."/>
            <person name="Bopp D."/>
            <person name="Brown S.J."/>
            <person name="Bucher G."/>
            <person name="Butts T."/>
            <person name="Chaumot A."/>
            <person name="Denell R.E."/>
            <person name="Ferrier D.E."/>
            <person name="Friedrich M."/>
            <person name="Gordon C.M."/>
            <person name="Jindra M."/>
            <person name="Klingler M."/>
            <person name="Lan Q."/>
            <person name="Lattorff H.M."/>
            <person name="Laudet V."/>
            <person name="von Levetsow C."/>
            <person name="Liu Z."/>
            <person name="Lutz R."/>
            <person name="Lynch J.A."/>
            <person name="da Fonseca R.N."/>
            <person name="Posnien N."/>
            <person name="Reuter R."/>
            <person name="Roth S."/>
            <person name="Savard J."/>
            <person name="Schinko J.B."/>
            <person name="Schmitt C."/>
            <person name="Schoppmeier M."/>
            <person name="Schroder R."/>
            <person name="Shippy T.D."/>
            <person name="Simonnet F."/>
            <person name="Marques-Souza H."/>
            <person name="Tautz D."/>
            <person name="Tomoyasu Y."/>
            <person name="Trauner J."/>
            <person name="Van der Zee M."/>
            <person name="Vervoort M."/>
            <person name="Wittkopp N."/>
            <person name="Wimmer E.A."/>
            <person name="Yang X."/>
            <person name="Jones A.K."/>
            <person name="Sattelle D.B."/>
            <person name="Ebert P.R."/>
            <person name="Nelson D."/>
            <person name="Scott J.G."/>
            <person name="Beeman R.W."/>
            <person name="Muthukrishnan S."/>
            <person name="Kramer K.J."/>
            <person name="Arakane Y."/>
            <person name="Beeman R.W."/>
            <person name="Zhu Q."/>
            <person name="Hogenkamp D."/>
            <person name="Dixit R."/>
            <person name="Oppert B."/>
            <person name="Jiang H."/>
            <person name="Zou Z."/>
            <person name="Marshall J."/>
            <person name="Elpidina E."/>
            <person name="Vinokurov K."/>
            <person name="Oppert C."/>
            <person name="Zou Z."/>
            <person name="Evans J."/>
            <person name="Lu Z."/>
            <person name="Zhao P."/>
            <person name="Sumathipala N."/>
            <person name="Altincicek B."/>
            <person name="Vilcinskas A."/>
            <person name="Williams M."/>
            <person name="Hultmark D."/>
            <person name="Hetru C."/>
            <person name="Jiang H."/>
            <person name="Grimmelikhuijzen C.J."/>
            <person name="Hauser F."/>
            <person name="Cazzamali G."/>
            <person name="Williamson M."/>
            <person name="Park Y."/>
            <person name="Li B."/>
            <person name="Tanaka Y."/>
            <person name="Predel R."/>
            <person name="Neupert S."/>
            <person name="Schachtner J."/>
            <person name="Verleyen P."/>
            <person name="Raible F."/>
            <person name="Bork P."/>
            <person name="Friedrich M."/>
            <person name="Walden K.K."/>
            <person name="Robertson H.M."/>
            <person name="Angeli S."/>
            <person name="Foret S."/>
            <person name="Bucher G."/>
            <person name="Schuetz S."/>
            <person name="Maleszka R."/>
            <person name="Wimmer E.A."/>
            <person name="Beeman R.W."/>
            <person name="Lorenzen M."/>
            <person name="Tomoyasu Y."/>
            <person name="Miller S.C."/>
            <person name="Grossmann D."/>
            <person name="Bucher G."/>
        </authorList>
    </citation>
    <scope>NUCLEOTIDE SEQUENCE [LARGE SCALE GENOMIC DNA]</scope>
    <source>
        <strain evidence="2 3">Georgia GA2</strain>
    </source>
</reference>
<name>D6WAQ2_TRICA</name>
<evidence type="ECO:0000313" key="2">
    <source>
        <dbReference type="EMBL" id="EEZ98666.1"/>
    </source>
</evidence>
<dbReference type="AlphaFoldDB" id="D6WAQ2"/>
<evidence type="ECO:0000256" key="1">
    <source>
        <dbReference type="SAM" id="MobiDB-lite"/>
    </source>
</evidence>
<reference evidence="2 3" key="2">
    <citation type="journal article" date="2010" name="Nucleic Acids Res.">
        <title>BeetleBase in 2010: revisions to provide comprehensive genomic information for Tribolium castaneum.</title>
        <authorList>
            <person name="Kim H.S."/>
            <person name="Murphy T."/>
            <person name="Xia J."/>
            <person name="Caragea D."/>
            <person name="Park Y."/>
            <person name="Beeman R.W."/>
            <person name="Lorenzen M.D."/>
            <person name="Butcher S."/>
            <person name="Manak J.R."/>
            <person name="Brown S.J."/>
        </authorList>
    </citation>
    <scope>GENOME REANNOTATION</scope>
    <source>
        <strain evidence="2 3">Georgia GA2</strain>
    </source>
</reference>